<dbReference type="PANTHER" id="PTHR33223">
    <property type="entry name" value="CCHC-TYPE DOMAIN-CONTAINING PROTEIN"/>
    <property type="match status" value="1"/>
</dbReference>
<dbReference type="Proteomes" id="UP001457282">
    <property type="component" value="Unassembled WGS sequence"/>
</dbReference>
<proteinExistence type="predicted"/>
<dbReference type="InterPro" id="IPR005162">
    <property type="entry name" value="Retrotrans_gag_dom"/>
</dbReference>
<accession>A0AAW1YPK7</accession>
<feature type="domain" description="Retrotransposon gag" evidence="2">
    <location>
        <begin position="14"/>
        <end position="102"/>
    </location>
</feature>
<name>A0AAW1YPK7_RUBAR</name>
<dbReference type="Pfam" id="PF03732">
    <property type="entry name" value="Retrotrans_gag"/>
    <property type="match status" value="1"/>
</dbReference>
<dbReference type="PANTHER" id="PTHR33223:SF10">
    <property type="entry name" value="AMINOTRANSFERASE-LIKE PLANT MOBILE DOMAIN-CONTAINING PROTEIN"/>
    <property type="match status" value="1"/>
</dbReference>
<feature type="region of interest" description="Disordered" evidence="1">
    <location>
        <begin position="156"/>
        <end position="187"/>
    </location>
</feature>
<dbReference type="AlphaFoldDB" id="A0AAW1YPK7"/>
<evidence type="ECO:0000313" key="4">
    <source>
        <dbReference type="Proteomes" id="UP001457282"/>
    </source>
</evidence>
<evidence type="ECO:0000259" key="2">
    <source>
        <dbReference type="Pfam" id="PF03732"/>
    </source>
</evidence>
<evidence type="ECO:0000256" key="1">
    <source>
        <dbReference type="SAM" id="MobiDB-lite"/>
    </source>
</evidence>
<keyword evidence="4" id="KW-1185">Reference proteome</keyword>
<protein>
    <recommendedName>
        <fullName evidence="2">Retrotransposon gag domain-containing protein</fullName>
    </recommendedName>
</protein>
<reference evidence="3 4" key="1">
    <citation type="journal article" date="2023" name="G3 (Bethesda)">
        <title>A chromosome-length genome assembly and annotation of blackberry (Rubus argutus, cv. 'Hillquist').</title>
        <authorList>
            <person name="Bruna T."/>
            <person name="Aryal R."/>
            <person name="Dudchenko O."/>
            <person name="Sargent D.J."/>
            <person name="Mead D."/>
            <person name="Buti M."/>
            <person name="Cavallini A."/>
            <person name="Hytonen T."/>
            <person name="Andres J."/>
            <person name="Pham M."/>
            <person name="Weisz D."/>
            <person name="Mascagni F."/>
            <person name="Usai G."/>
            <person name="Natali L."/>
            <person name="Bassil N."/>
            <person name="Fernandez G.E."/>
            <person name="Lomsadze A."/>
            <person name="Armour M."/>
            <person name="Olukolu B."/>
            <person name="Poorten T."/>
            <person name="Britton C."/>
            <person name="Davik J."/>
            <person name="Ashrafi H."/>
            <person name="Aiden E.L."/>
            <person name="Borodovsky M."/>
            <person name="Worthington M."/>
        </authorList>
    </citation>
    <scope>NUCLEOTIDE SEQUENCE [LARGE SCALE GENOMIC DNA]</scope>
    <source>
        <strain evidence="3">PI 553951</strain>
    </source>
</reference>
<organism evidence="3 4">
    <name type="scientific">Rubus argutus</name>
    <name type="common">Southern blackberry</name>
    <dbReference type="NCBI Taxonomy" id="59490"/>
    <lineage>
        <taxon>Eukaryota</taxon>
        <taxon>Viridiplantae</taxon>
        <taxon>Streptophyta</taxon>
        <taxon>Embryophyta</taxon>
        <taxon>Tracheophyta</taxon>
        <taxon>Spermatophyta</taxon>
        <taxon>Magnoliopsida</taxon>
        <taxon>eudicotyledons</taxon>
        <taxon>Gunneridae</taxon>
        <taxon>Pentapetalae</taxon>
        <taxon>rosids</taxon>
        <taxon>fabids</taxon>
        <taxon>Rosales</taxon>
        <taxon>Rosaceae</taxon>
        <taxon>Rosoideae</taxon>
        <taxon>Rosoideae incertae sedis</taxon>
        <taxon>Rubus</taxon>
    </lineage>
</organism>
<sequence>MDGKDATEADRCKAFPQTLKGSALNWFRRIPAGTIRSFGDIRRAFLDEFMIVSNRVYTPNDLTQIRQLPDENLRDYVIRFQGDYHRCEGADEKIAYAALMGGSRSGPFLFKIIQDPPGSLKALMREATNYSRPENLNCARDMVTDTQPTVGIKRTSDTAFGTKVPTNDSKKSRPNAAGGNAETKPKVPLSRYGKYTPLVGSKSEIFAVVSRDLPEPKKIRPPTKGRIDESLYCRYHREYGHTLEKCVHLADAYQALIDKGAPSIQHFIKRDGNQIGILWPADQVARPDNPRTVIHTISGGPTLAGSSKKSRKAYARSINTDVFLVVARPTKARRLMPEPIIFTDEDGEGLVYPHHDPIIISSLIADCEVARVLVDGGSAVNIISAEAFAKLRVEPGMLVRVRICRWKMKKEKLA</sequence>
<gene>
    <name evidence="3" type="ORF">M0R45_006080</name>
</gene>
<dbReference type="EMBL" id="JBEDUW010000001">
    <property type="protein sequence ID" value="KAK9950596.1"/>
    <property type="molecule type" value="Genomic_DNA"/>
</dbReference>
<comment type="caution">
    <text evidence="3">The sequence shown here is derived from an EMBL/GenBank/DDBJ whole genome shotgun (WGS) entry which is preliminary data.</text>
</comment>
<evidence type="ECO:0000313" key="3">
    <source>
        <dbReference type="EMBL" id="KAK9950596.1"/>
    </source>
</evidence>